<evidence type="ECO:0000313" key="4">
    <source>
        <dbReference type="EMBL" id="EXU79618.1"/>
    </source>
</evidence>
<evidence type="ECO:0000259" key="3">
    <source>
        <dbReference type="Pfam" id="PF07859"/>
    </source>
</evidence>
<dbReference type="Pfam" id="PF07859">
    <property type="entry name" value="Abhydrolase_3"/>
    <property type="match status" value="1"/>
</dbReference>
<dbReference type="SUPFAM" id="SSF53474">
    <property type="entry name" value="alpha/beta-Hydrolases"/>
    <property type="match status" value="1"/>
</dbReference>
<feature type="domain" description="Alpha/beta hydrolase fold-3" evidence="3">
    <location>
        <begin position="88"/>
        <end position="296"/>
    </location>
</feature>
<dbReference type="InterPro" id="IPR002168">
    <property type="entry name" value="Lipase_GDXG_HIS_AS"/>
</dbReference>
<keyword evidence="2" id="KW-0378">Hydrolase</keyword>
<accession>A0A014NJK4</accession>
<dbReference type="InterPro" id="IPR050300">
    <property type="entry name" value="GDXG_lipolytic_enzyme"/>
</dbReference>
<evidence type="ECO:0000256" key="2">
    <source>
        <dbReference type="ARBA" id="ARBA00022801"/>
    </source>
</evidence>
<proteinExistence type="inferred from homology"/>
<dbReference type="InterPro" id="IPR029058">
    <property type="entry name" value="AB_hydrolase_fold"/>
</dbReference>
<dbReference type="STRING" id="225991.MA05_12155"/>
<evidence type="ECO:0000256" key="1">
    <source>
        <dbReference type="ARBA" id="ARBA00010515"/>
    </source>
</evidence>
<gene>
    <name evidence="4" type="ORF">AX13_03950</name>
</gene>
<protein>
    <submittedName>
        <fullName evidence="4">Esterase</fullName>
    </submittedName>
</protein>
<organism evidence="4 5">
    <name type="scientific">Comamonas aquatica DA1877</name>
    <dbReference type="NCBI Taxonomy" id="1457173"/>
    <lineage>
        <taxon>Bacteria</taxon>
        <taxon>Pseudomonadati</taxon>
        <taxon>Pseudomonadota</taxon>
        <taxon>Betaproteobacteria</taxon>
        <taxon>Burkholderiales</taxon>
        <taxon>Comamonadaceae</taxon>
        <taxon>Comamonas</taxon>
    </lineage>
</organism>
<dbReference type="InterPro" id="IPR013094">
    <property type="entry name" value="AB_hydrolase_3"/>
</dbReference>
<comment type="similarity">
    <text evidence="1">Belongs to the 'GDXG' lipolytic enzyme family.</text>
</comment>
<dbReference type="Gene3D" id="3.40.50.1820">
    <property type="entry name" value="alpha/beta hydrolase"/>
    <property type="match status" value="1"/>
</dbReference>
<dbReference type="PATRIC" id="fig|1457173.3.peg.2458"/>
<dbReference type="PROSITE" id="PS01173">
    <property type="entry name" value="LIPASE_GDXG_HIS"/>
    <property type="match status" value="1"/>
</dbReference>
<dbReference type="Proteomes" id="UP000020766">
    <property type="component" value="Unassembled WGS sequence"/>
</dbReference>
<dbReference type="EMBL" id="JBOK01000014">
    <property type="protein sequence ID" value="EXU79618.1"/>
    <property type="molecule type" value="Genomic_DNA"/>
</dbReference>
<name>A0A014NJK4_9BURK</name>
<dbReference type="PANTHER" id="PTHR48081">
    <property type="entry name" value="AB HYDROLASE SUPERFAMILY PROTEIN C4A8.06C"/>
    <property type="match status" value="1"/>
</dbReference>
<reference evidence="4 5" key="1">
    <citation type="submission" date="2014-01" db="EMBL/GenBank/DDBJ databases">
        <title>Interspecies Systems Biology Uncovers Metabolites Affecting C. elegans Gene Expression and Life History Traits.</title>
        <authorList>
            <person name="Watson E."/>
            <person name="Macneil L.T."/>
            <person name="Ritter A.D."/>
            <person name="Yilmaz L.S."/>
            <person name="Rosebrock A.P."/>
            <person name="Caudy A.A."/>
            <person name="Walhout A.J."/>
        </authorList>
    </citation>
    <scope>NUCLEOTIDE SEQUENCE [LARGE SCALE GENOMIC DNA]</scope>
    <source>
        <strain evidence="4 5">DA1877</strain>
    </source>
</reference>
<comment type="caution">
    <text evidence="4">The sequence shown here is derived from an EMBL/GenBank/DDBJ whole genome shotgun (WGS) entry which is preliminary data.</text>
</comment>
<dbReference type="AlphaFoldDB" id="A0A014NJK4"/>
<sequence>MMHPPDPTPIDPALAHTQRRFAQLDADTPTPQLDYVQRRRLLSELQARLLRTQPLPGIAIQQHFVSAPGREIAVRSYTPAARASGQTLVWLHGGGWMVGSLDTHDDLCEHLAHFSGHTVLSVHYRRTPESPFPAAVEDAHAVLQWLHQMQGVLPFAQPQVLLGGDSAGGHLALCSAVHAIQQPAANRAQIQALLLFYPCLQPGLSTPSMAAFAQGYGLTDAAMDAYWQQLGGAELAWRSPGLCIDALPQLPHTAIVTASHDILRDEAEDFARQLQAQPQGPAVQWTRAEGTVHGFARMLVASPAARQAVEAACQMLEQVRRQAR</sequence>
<keyword evidence="5" id="KW-1185">Reference proteome</keyword>
<evidence type="ECO:0000313" key="5">
    <source>
        <dbReference type="Proteomes" id="UP000020766"/>
    </source>
</evidence>
<dbReference type="PANTHER" id="PTHR48081:SF8">
    <property type="entry name" value="ALPHA_BETA HYDROLASE FOLD-3 DOMAIN-CONTAINING PROTEIN-RELATED"/>
    <property type="match status" value="1"/>
</dbReference>
<dbReference type="GO" id="GO:0016787">
    <property type="term" value="F:hydrolase activity"/>
    <property type="evidence" value="ECO:0007669"/>
    <property type="project" value="UniProtKB-KW"/>
</dbReference>